<dbReference type="SUPFAM" id="SSF48150">
    <property type="entry name" value="DNA-glycosylase"/>
    <property type="match status" value="1"/>
</dbReference>
<dbReference type="SMART" id="SM00478">
    <property type="entry name" value="ENDO3c"/>
    <property type="match status" value="1"/>
</dbReference>
<dbReference type="Pfam" id="PF00730">
    <property type="entry name" value="HhH-GPD"/>
    <property type="match status" value="1"/>
</dbReference>
<dbReference type="AlphaFoldDB" id="A0A2I8VMA3"/>
<dbReference type="GeneID" id="35592755"/>
<evidence type="ECO:0000259" key="4">
    <source>
        <dbReference type="SMART" id="SM00478"/>
    </source>
</evidence>
<keyword evidence="2" id="KW-0227">DNA damage</keyword>
<dbReference type="InterPro" id="IPR011257">
    <property type="entry name" value="DNA_glycosylase"/>
</dbReference>
<evidence type="ECO:0000256" key="3">
    <source>
        <dbReference type="ARBA" id="ARBA00023204"/>
    </source>
</evidence>
<reference evidence="5 6" key="1">
    <citation type="submission" date="2018-01" db="EMBL/GenBank/DDBJ databases">
        <title>Complete genome sequence of Salinigranum rubrum GX10T, an extremely halophilic archaeon isolated from a marine solar saltern.</title>
        <authorList>
            <person name="Han S."/>
        </authorList>
    </citation>
    <scope>NUCLEOTIDE SEQUENCE [LARGE SCALE GENOMIC DNA]</scope>
    <source>
        <strain evidence="5 6">GX10</strain>
    </source>
</reference>
<keyword evidence="3" id="KW-0234">DNA repair</keyword>
<dbReference type="Gene3D" id="1.10.340.30">
    <property type="entry name" value="Hypothetical protein, domain 2"/>
    <property type="match status" value="1"/>
</dbReference>
<dbReference type="GO" id="GO:0032131">
    <property type="term" value="F:alkylated DNA binding"/>
    <property type="evidence" value="ECO:0007669"/>
    <property type="project" value="TreeGrafter"/>
</dbReference>
<dbReference type="GO" id="GO:0043916">
    <property type="term" value="F:DNA-7-methylguanine glycosylase activity"/>
    <property type="evidence" value="ECO:0007669"/>
    <property type="project" value="TreeGrafter"/>
</dbReference>
<proteinExistence type="inferred from homology"/>
<dbReference type="GO" id="GO:0008725">
    <property type="term" value="F:DNA-3-methyladenine glycosylase activity"/>
    <property type="evidence" value="ECO:0007669"/>
    <property type="project" value="TreeGrafter"/>
</dbReference>
<dbReference type="GO" id="GO:0006285">
    <property type="term" value="P:base-excision repair, AP site formation"/>
    <property type="evidence" value="ECO:0007669"/>
    <property type="project" value="TreeGrafter"/>
</dbReference>
<dbReference type="Gene3D" id="1.10.1670.40">
    <property type="match status" value="1"/>
</dbReference>
<evidence type="ECO:0000256" key="1">
    <source>
        <dbReference type="ARBA" id="ARBA00010817"/>
    </source>
</evidence>
<dbReference type="FunFam" id="1.10.340.30:FF:000004">
    <property type="entry name" value="DNA-3-methyladenine glycosylase II"/>
    <property type="match status" value="1"/>
</dbReference>
<dbReference type="InterPro" id="IPR051912">
    <property type="entry name" value="Alkylbase_DNA_Glycosylase/TA"/>
</dbReference>
<evidence type="ECO:0000313" key="5">
    <source>
        <dbReference type="EMBL" id="AUV82219.1"/>
    </source>
</evidence>
<protein>
    <submittedName>
        <fullName evidence="5">DNA-3-methyladenine glycosylase 2 family protein</fullName>
    </submittedName>
</protein>
<dbReference type="KEGG" id="srub:C2R22_11650"/>
<feature type="domain" description="HhH-GPD" evidence="4">
    <location>
        <begin position="46"/>
        <end position="194"/>
    </location>
</feature>
<dbReference type="OrthoDB" id="8200at2157"/>
<dbReference type="PANTHER" id="PTHR43003:SF5">
    <property type="entry name" value="DNA-3-METHYLADENINE GLYCOSYLASE"/>
    <property type="match status" value="1"/>
</dbReference>
<evidence type="ECO:0000256" key="2">
    <source>
        <dbReference type="ARBA" id="ARBA00022763"/>
    </source>
</evidence>
<dbReference type="GO" id="GO:0006307">
    <property type="term" value="P:DNA alkylation repair"/>
    <property type="evidence" value="ECO:0007669"/>
    <property type="project" value="TreeGrafter"/>
</dbReference>
<dbReference type="Proteomes" id="UP000236584">
    <property type="component" value="Chromosome"/>
</dbReference>
<dbReference type="GO" id="GO:0032993">
    <property type="term" value="C:protein-DNA complex"/>
    <property type="evidence" value="ECO:0007669"/>
    <property type="project" value="TreeGrafter"/>
</dbReference>
<dbReference type="CDD" id="cd00056">
    <property type="entry name" value="ENDO3c"/>
    <property type="match status" value="1"/>
</dbReference>
<organism evidence="5 6">
    <name type="scientific">Salinigranum rubrum</name>
    <dbReference type="NCBI Taxonomy" id="755307"/>
    <lineage>
        <taxon>Archaea</taxon>
        <taxon>Methanobacteriati</taxon>
        <taxon>Methanobacteriota</taxon>
        <taxon>Stenosarchaea group</taxon>
        <taxon>Halobacteria</taxon>
        <taxon>Halobacteriales</taxon>
        <taxon>Haloferacaceae</taxon>
        <taxon>Salinigranum</taxon>
    </lineage>
</organism>
<name>A0A2I8VMA3_9EURY</name>
<comment type="similarity">
    <text evidence="1">Belongs to the alkylbase DNA glycosidase AlkA family.</text>
</comment>
<evidence type="ECO:0000313" key="6">
    <source>
        <dbReference type="Proteomes" id="UP000236584"/>
    </source>
</evidence>
<keyword evidence="6" id="KW-1185">Reference proteome</keyword>
<dbReference type="InterPro" id="IPR003265">
    <property type="entry name" value="HhH-GPD_domain"/>
</dbReference>
<dbReference type="PANTHER" id="PTHR43003">
    <property type="entry name" value="DNA-3-METHYLADENINE GLYCOSYLASE"/>
    <property type="match status" value="1"/>
</dbReference>
<accession>A0A2I8VMA3</accession>
<gene>
    <name evidence="5" type="ORF">C2R22_11650</name>
</gene>
<sequence>MTQTDSDPHDHLRATDEVFAALIDEHGELDIDPAPDLFERLVTSILRQQVSMASAAATRERLFDAVEMTPEGVLAADETTLKEAGLSRQKTRYVKNVAEAFLANDYSHETFAGMDDETVIDELTSITGVGTWTAEMQLMFALGRQDVFPVGDLGIRKGMRTLYGDLSREEMVEQAEAWRPYRSYASLYLWRVKEDIAESVAEVVEE</sequence>
<dbReference type="RefSeq" id="WP_103425908.1">
    <property type="nucleotide sequence ID" value="NZ_CP026309.1"/>
</dbReference>
<dbReference type="EMBL" id="CP026309">
    <property type="protein sequence ID" value="AUV82219.1"/>
    <property type="molecule type" value="Genomic_DNA"/>
</dbReference>